<reference evidence="5" key="1">
    <citation type="submission" date="2016-12" db="EMBL/GenBank/DDBJ databases">
        <title>Discovery of methanogenic haloarchaea.</title>
        <authorList>
            <person name="Sorokin D.Y."/>
            <person name="Makarova K.S."/>
            <person name="Abbas B."/>
            <person name="Ferrer M."/>
            <person name="Golyshin P.N."/>
        </authorList>
    </citation>
    <scope>NUCLEOTIDE SEQUENCE [LARGE SCALE GENOMIC DNA]</scope>
    <source>
        <strain evidence="5">HMET1</strain>
    </source>
</reference>
<dbReference type="Pfam" id="PF01022">
    <property type="entry name" value="HTH_5"/>
    <property type="match status" value="1"/>
</dbReference>
<dbReference type="InterPro" id="IPR011991">
    <property type="entry name" value="ArsR-like_HTH"/>
</dbReference>
<evidence type="ECO:0000256" key="3">
    <source>
        <dbReference type="ARBA" id="ARBA00023163"/>
    </source>
</evidence>
<keyword evidence="1" id="KW-0805">Transcription regulation</keyword>
<dbReference type="EMBL" id="MSDW01000001">
    <property type="protein sequence ID" value="OKY78827.1"/>
    <property type="molecule type" value="Genomic_DNA"/>
</dbReference>
<dbReference type="GO" id="GO:0003700">
    <property type="term" value="F:DNA-binding transcription factor activity"/>
    <property type="evidence" value="ECO:0007669"/>
    <property type="project" value="InterPro"/>
</dbReference>
<dbReference type="InterPro" id="IPR051081">
    <property type="entry name" value="HTH_MetalResp_TranReg"/>
</dbReference>
<evidence type="ECO:0000313" key="6">
    <source>
        <dbReference type="Proteomes" id="UP000185744"/>
    </source>
</evidence>
<dbReference type="AlphaFoldDB" id="A0A1Q6DWU1"/>
<comment type="caution">
    <text evidence="5">The sequence shown here is derived from an EMBL/GenBank/DDBJ whole genome shotgun (WGS) entry which is preliminary data.</text>
</comment>
<keyword evidence="2" id="KW-0238">DNA-binding</keyword>
<keyword evidence="6" id="KW-1185">Reference proteome</keyword>
<gene>
    <name evidence="5" type="ORF">BTN85_1330</name>
</gene>
<organism evidence="5 6">
    <name type="scientific">Methanohalarchaeum thermophilum</name>
    <dbReference type="NCBI Taxonomy" id="1903181"/>
    <lineage>
        <taxon>Archaea</taxon>
        <taxon>Methanobacteriati</taxon>
        <taxon>Methanobacteriota</taxon>
        <taxon>Methanonatronarchaeia</taxon>
        <taxon>Methanonatronarchaeales</taxon>
        <taxon>Methanonatronarchaeaceae</taxon>
        <taxon>Candidatus Methanohalarchaeum</taxon>
    </lineage>
</organism>
<dbReference type="InterPro" id="IPR036388">
    <property type="entry name" value="WH-like_DNA-bd_sf"/>
</dbReference>
<dbReference type="InterPro" id="IPR001845">
    <property type="entry name" value="HTH_ArsR_DNA-bd_dom"/>
</dbReference>
<dbReference type="GO" id="GO:0003677">
    <property type="term" value="F:DNA binding"/>
    <property type="evidence" value="ECO:0007669"/>
    <property type="project" value="UniProtKB-KW"/>
</dbReference>
<evidence type="ECO:0000256" key="2">
    <source>
        <dbReference type="ARBA" id="ARBA00023125"/>
    </source>
</evidence>
<protein>
    <submittedName>
        <fullName evidence="5">Transcriptional regulator containing HTH domain, ArsR family</fullName>
    </submittedName>
</protein>
<sequence length="94" mass="11344">MEKAREEEIELLKCVGNEIRYRILRLLEENEKYVTEIIESLNEEQTLISHHLWRLHKCGLVEKEKKGRKSYYKITDPSVHEFIEKVKELSQKNC</sequence>
<evidence type="ECO:0000313" key="5">
    <source>
        <dbReference type="EMBL" id="OKY78827.1"/>
    </source>
</evidence>
<proteinExistence type="predicted"/>
<dbReference type="STRING" id="1903181.BTN85_1330"/>
<dbReference type="CDD" id="cd00090">
    <property type="entry name" value="HTH_ARSR"/>
    <property type="match status" value="1"/>
</dbReference>
<dbReference type="PANTHER" id="PTHR33154:SF35">
    <property type="entry name" value="TRANSCRIPTIONAL REGULATOR, ARSR FAMILY"/>
    <property type="match status" value="1"/>
</dbReference>
<name>A0A1Q6DWU1_METT1</name>
<dbReference type="PROSITE" id="PS50987">
    <property type="entry name" value="HTH_ARSR_2"/>
    <property type="match status" value="1"/>
</dbReference>
<dbReference type="InterPro" id="IPR036390">
    <property type="entry name" value="WH_DNA-bd_sf"/>
</dbReference>
<evidence type="ECO:0000256" key="1">
    <source>
        <dbReference type="ARBA" id="ARBA00023015"/>
    </source>
</evidence>
<accession>A0A1Q6DWU1</accession>
<dbReference type="PRINTS" id="PR00778">
    <property type="entry name" value="HTHARSR"/>
</dbReference>
<dbReference type="SUPFAM" id="SSF46785">
    <property type="entry name" value="Winged helix' DNA-binding domain"/>
    <property type="match status" value="1"/>
</dbReference>
<dbReference type="SMART" id="SM00418">
    <property type="entry name" value="HTH_ARSR"/>
    <property type="match status" value="1"/>
</dbReference>
<dbReference type="InParanoid" id="A0A1Q6DWU1"/>
<dbReference type="NCBIfam" id="NF033788">
    <property type="entry name" value="HTH_metalloreg"/>
    <property type="match status" value="1"/>
</dbReference>
<dbReference type="Gene3D" id="1.10.10.10">
    <property type="entry name" value="Winged helix-like DNA-binding domain superfamily/Winged helix DNA-binding domain"/>
    <property type="match status" value="1"/>
</dbReference>
<dbReference type="FunCoup" id="A0A1Q6DWU1">
    <property type="interactions" value="2"/>
</dbReference>
<evidence type="ECO:0000259" key="4">
    <source>
        <dbReference type="PROSITE" id="PS50987"/>
    </source>
</evidence>
<dbReference type="Proteomes" id="UP000185744">
    <property type="component" value="Unassembled WGS sequence"/>
</dbReference>
<keyword evidence="3" id="KW-0804">Transcription</keyword>
<dbReference type="PANTHER" id="PTHR33154">
    <property type="entry name" value="TRANSCRIPTIONAL REGULATOR, ARSR FAMILY"/>
    <property type="match status" value="1"/>
</dbReference>
<feature type="domain" description="HTH arsR-type" evidence="4">
    <location>
        <begin position="1"/>
        <end position="94"/>
    </location>
</feature>